<feature type="non-terminal residue" evidence="1">
    <location>
        <position position="1"/>
    </location>
</feature>
<dbReference type="EMBL" id="HACA01010299">
    <property type="protein sequence ID" value="CDW27660.1"/>
    <property type="molecule type" value="Transcribed_RNA"/>
</dbReference>
<sequence>KNECNLSEAINSFDSLNIQPNPNIIEIQELKTNRRLRRNFNNVLSIITTAAPDIKKIEFTEEKRPCYMTMIFVH</sequence>
<dbReference type="AlphaFoldDB" id="A0A0K2TP81"/>
<proteinExistence type="predicted"/>
<protein>
    <submittedName>
        <fullName evidence="1">Uncharacterized protein</fullName>
    </submittedName>
</protein>
<evidence type="ECO:0000313" key="1">
    <source>
        <dbReference type="EMBL" id="CDW27660.1"/>
    </source>
</evidence>
<organism evidence="1">
    <name type="scientific">Lepeophtheirus salmonis</name>
    <name type="common">Salmon louse</name>
    <name type="synonym">Caligus salmonis</name>
    <dbReference type="NCBI Taxonomy" id="72036"/>
    <lineage>
        <taxon>Eukaryota</taxon>
        <taxon>Metazoa</taxon>
        <taxon>Ecdysozoa</taxon>
        <taxon>Arthropoda</taxon>
        <taxon>Crustacea</taxon>
        <taxon>Multicrustacea</taxon>
        <taxon>Hexanauplia</taxon>
        <taxon>Copepoda</taxon>
        <taxon>Siphonostomatoida</taxon>
        <taxon>Caligidae</taxon>
        <taxon>Lepeophtheirus</taxon>
    </lineage>
</organism>
<accession>A0A0K2TP81</accession>
<name>A0A0K2TP81_LEPSM</name>
<reference evidence="1" key="1">
    <citation type="submission" date="2014-05" db="EMBL/GenBank/DDBJ databases">
        <authorList>
            <person name="Chronopoulou M."/>
        </authorList>
    </citation>
    <scope>NUCLEOTIDE SEQUENCE</scope>
    <source>
        <tissue evidence="1">Whole organism</tissue>
    </source>
</reference>